<organism evidence="1 2">
    <name type="scientific">Salarias fasciatus</name>
    <name type="common">Jewelled blenny</name>
    <name type="synonym">Blennius fasciatus</name>
    <dbReference type="NCBI Taxonomy" id="181472"/>
    <lineage>
        <taxon>Eukaryota</taxon>
        <taxon>Metazoa</taxon>
        <taxon>Chordata</taxon>
        <taxon>Craniata</taxon>
        <taxon>Vertebrata</taxon>
        <taxon>Euteleostomi</taxon>
        <taxon>Actinopterygii</taxon>
        <taxon>Neopterygii</taxon>
        <taxon>Teleostei</taxon>
        <taxon>Neoteleostei</taxon>
        <taxon>Acanthomorphata</taxon>
        <taxon>Ovalentaria</taxon>
        <taxon>Blenniimorphae</taxon>
        <taxon>Blenniiformes</taxon>
        <taxon>Blennioidei</taxon>
        <taxon>Blenniidae</taxon>
        <taxon>Salariinae</taxon>
        <taxon>Salarias</taxon>
    </lineage>
</organism>
<dbReference type="SUPFAM" id="SSF52540">
    <property type="entry name" value="P-loop containing nucleoside triphosphate hydrolases"/>
    <property type="match status" value="1"/>
</dbReference>
<dbReference type="InParanoid" id="A0A672G6R6"/>
<reference evidence="1" key="1">
    <citation type="submission" date="2019-06" db="EMBL/GenBank/DDBJ databases">
        <authorList>
            <consortium name="Wellcome Sanger Institute Data Sharing"/>
        </authorList>
    </citation>
    <scope>NUCLEOTIDE SEQUENCE [LARGE SCALE GENOMIC DNA]</scope>
</reference>
<evidence type="ECO:0000313" key="1">
    <source>
        <dbReference type="Ensembl" id="ENSSFAP00005013942.1"/>
    </source>
</evidence>
<keyword evidence="2" id="KW-1185">Reference proteome</keyword>
<sequence>MAYKRKGVRRHRSVCRPSVLSKPWRDEPWGEKEADFDYVRDYKPQSEAQHLRILLFGPPRSGKSSFINSVDSALRGRIANRALAAANYEYSFTKEYRTYKIHTESPGTFYNLVFSDTMAIEKGSGRGTDPKTMKLIMEGHVNEGCTLLPGSTPAGSDYNQTPTINDKVHVLVCVVEADTIHLMEDEVAHKIKEVREEARALRIPQVAVLTKIDEACPKVKRNIKNVYKSKILEKQMENLSVNLGFPVNCIFPVKNYSKETKTDKETDTLILNAMRKIIDYGEDFLNDIAPTMSTKQPVPFVI</sequence>
<reference evidence="1" key="3">
    <citation type="submission" date="2025-09" db="UniProtKB">
        <authorList>
            <consortium name="Ensembl"/>
        </authorList>
    </citation>
    <scope>IDENTIFICATION</scope>
</reference>
<dbReference type="Proteomes" id="UP000472267">
    <property type="component" value="Chromosome 17"/>
</dbReference>
<dbReference type="PANTHER" id="PTHR14241:SF1">
    <property type="entry name" value="INTERFERON-INDUCED PROTEIN 44-RELATED"/>
    <property type="match status" value="1"/>
</dbReference>
<dbReference type="Ensembl" id="ENSSFAT00005014530.1">
    <property type="protein sequence ID" value="ENSSFAP00005013942.1"/>
    <property type="gene ID" value="ENSSFAG00005007556.1"/>
</dbReference>
<proteinExistence type="predicted"/>
<evidence type="ECO:0000313" key="2">
    <source>
        <dbReference type="Proteomes" id="UP000472267"/>
    </source>
</evidence>
<gene>
    <name evidence="1" type="primary">LOC115404418</name>
</gene>
<name>A0A672G6R6_SALFA</name>
<dbReference type="CDD" id="cd00882">
    <property type="entry name" value="Ras_like_GTPase"/>
    <property type="match status" value="1"/>
</dbReference>
<dbReference type="GO" id="GO:0006955">
    <property type="term" value="P:immune response"/>
    <property type="evidence" value="ECO:0007669"/>
    <property type="project" value="TreeGrafter"/>
</dbReference>
<protein>
    <submittedName>
        <fullName evidence="1">Interferon-induced protein 44-like</fullName>
    </submittedName>
</protein>
<reference evidence="1" key="2">
    <citation type="submission" date="2025-08" db="UniProtKB">
        <authorList>
            <consortium name="Ensembl"/>
        </authorList>
    </citation>
    <scope>IDENTIFICATION</scope>
</reference>
<dbReference type="PANTHER" id="PTHR14241">
    <property type="entry name" value="INTERFERON-INDUCED PROTEIN 44"/>
    <property type="match status" value="1"/>
</dbReference>
<dbReference type="RefSeq" id="XP_029969597.1">
    <property type="nucleotide sequence ID" value="XM_030113737.1"/>
</dbReference>
<dbReference type="GeneID" id="115404418"/>
<accession>A0A672G6R6</accession>
<dbReference type="InterPro" id="IPR027417">
    <property type="entry name" value="P-loop_NTPase"/>
</dbReference>
<dbReference type="OMA" id="YHEETEM"/>
<dbReference type="AlphaFoldDB" id="A0A672G6R6"/>
<dbReference type="Gene3D" id="3.40.50.300">
    <property type="entry name" value="P-loop containing nucleotide triphosphate hydrolases"/>
    <property type="match status" value="1"/>
</dbReference>